<name>A0ACC0W0F0_9STRA</name>
<organism evidence="1 2">
    <name type="scientific">Peronosclerospora sorghi</name>
    <dbReference type="NCBI Taxonomy" id="230839"/>
    <lineage>
        <taxon>Eukaryota</taxon>
        <taxon>Sar</taxon>
        <taxon>Stramenopiles</taxon>
        <taxon>Oomycota</taxon>
        <taxon>Peronosporomycetes</taxon>
        <taxon>Peronosporales</taxon>
        <taxon>Peronosporaceae</taxon>
        <taxon>Peronosclerospora</taxon>
    </lineage>
</organism>
<proteinExistence type="predicted"/>
<evidence type="ECO:0000313" key="2">
    <source>
        <dbReference type="Proteomes" id="UP001163321"/>
    </source>
</evidence>
<dbReference type="Proteomes" id="UP001163321">
    <property type="component" value="Chromosome 5"/>
</dbReference>
<protein>
    <submittedName>
        <fullName evidence="1">Uncharacterized protein</fullName>
    </submittedName>
</protein>
<accession>A0ACC0W0F0</accession>
<reference evidence="1 2" key="1">
    <citation type="journal article" date="2022" name="bioRxiv">
        <title>The genome of the oomycete Peronosclerospora sorghi, a cosmopolitan pathogen of maize and sorghum, is inflated with dispersed pseudogenes.</title>
        <authorList>
            <person name="Fletcher K."/>
            <person name="Martin F."/>
            <person name="Isakeit T."/>
            <person name="Cavanaugh K."/>
            <person name="Magill C."/>
            <person name="Michelmore R."/>
        </authorList>
    </citation>
    <scope>NUCLEOTIDE SEQUENCE [LARGE SCALE GENOMIC DNA]</scope>
    <source>
        <strain evidence="1">P6</strain>
    </source>
</reference>
<comment type="caution">
    <text evidence="1">The sequence shown here is derived from an EMBL/GenBank/DDBJ whole genome shotgun (WGS) entry which is preliminary data.</text>
</comment>
<sequence>MLVIGCADAIDNCDSNVLVKAYEGLNVNQDLVSCMTKNNFSAALDGSVDLTTTSATTIPDQVKAICASDSCKIILSALVVSANFNITNCIVGNNIELMAQISSLHATCTTSSAGPSPTNASTAAAQAPTGISAGPDQSPSASTEESKADAKESIAPVEAPAAAVIGTAPIEAPAAAVIGTAPVEAPAAAVIGTASIEPPSAGTAATAPAVTHPAPAVTQSAPAVTQSAPAVTQSAPAVNQSAPACTY</sequence>
<gene>
    <name evidence="1" type="ORF">PsorP6_009558</name>
</gene>
<keyword evidence="2" id="KW-1185">Reference proteome</keyword>
<evidence type="ECO:0000313" key="1">
    <source>
        <dbReference type="EMBL" id="KAI9911937.1"/>
    </source>
</evidence>
<dbReference type="EMBL" id="CM047584">
    <property type="protein sequence ID" value="KAI9911937.1"/>
    <property type="molecule type" value="Genomic_DNA"/>
</dbReference>